<dbReference type="SUPFAM" id="SSF51679">
    <property type="entry name" value="Bacterial luciferase-like"/>
    <property type="match status" value="1"/>
</dbReference>
<dbReference type="InterPro" id="IPR050172">
    <property type="entry name" value="SsuD_RutA_monooxygenase"/>
</dbReference>
<keyword evidence="3" id="KW-0560">Oxidoreductase</keyword>
<proteinExistence type="predicted"/>
<evidence type="ECO:0000256" key="2">
    <source>
        <dbReference type="ARBA" id="ARBA00022643"/>
    </source>
</evidence>
<dbReference type="Gene3D" id="3.20.20.30">
    <property type="entry name" value="Luciferase-like domain"/>
    <property type="match status" value="1"/>
</dbReference>
<dbReference type="GO" id="GO:0046306">
    <property type="term" value="P:alkanesulfonate catabolic process"/>
    <property type="evidence" value="ECO:0007669"/>
    <property type="project" value="TreeGrafter"/>
</dbReference>
<organism evidence="6">
    <name type="scientific">marine metagenome</name>
    <dbReference type="NCBI Taxonomy" id="408172"/>
    <lineage>
        <taxon>unclassified sequences</taxon>
        <taxon>metagenomes</taxon>
        <taxon>ecological metagenomes</taxon>
    </lineage>
</organism>
<dbReference type="GO" id="GO:0008726">
    <property type="term" value="F:alkanesulfonate monooxygenase activity"/>
    <property type="evidence" value="ECO:0007669"/>
    <property type="project" value="TreeGrafter"/>
</dbReference>
<keyword evidence="4" id="KW-0503">Monooxygenase</keyword>
<keyword evidence="2" id="KW-0288">FMN</keyword>
<dbReference type="InterPro" id="IPR011251">
    <property type="entry name" value="Luciferase-like_dom"/>
</dbReference>
<feature type="domain" description="Luciferase-like" evidence="5">
    <location>
        <begin position="9"/>
        <end position="196"/>
    </location>
</feature>
<dbReference type="PANTHER" id="PTHR42847:SF4">
    <property type="entry name" value="ALKANESULFONATE MONOOXYGENASE-RELATED"/>
    <property type="match status" value="1"/>
</dbReference>
<evidence type="ECO:0000256" key="4">
    <source>
        <dbReference type="ARBA" id="ARBA00023033"/>
    </source>
</evidence>
<sequence length="297" mass="33019">MKRGLFVAPTINEYSDPRHLVELAKLAEQAGWDGYFICDHLLLDPEGFLGLADPTIVLGAVAAVTESVVIGSMVTPISRRRPWKVAKEFASLDQLSNGRVRIGVGLGGLDQEFSNFGENPDKKVLARKTDEGLAIIEKLHAGEVVEMDGEHYQLTSARLLPRPLQTPRIPVWVAAMLPFKAGQRRAARWDGIVPQVMPMELEESQDATGQDMRVIMEPSPEQIEEVIDFTSDLRETEDPFDVVVTGVTWGLGREATSEKLQAFRDAGTTWWLEWADCGAPNTYEQVREQIRLGPPEV</sequence>
<dbReference type="InterPro" id="IPR036661">
    <property type="entry name" value="Luciferase-like_sf"/>
</dbReference>
<accession>A0A382GGV7</accession>
<evidence type="ECO:0000256" key="3">
    <source>
        <dbReference type="ARBA" id="ARBA00023002"/>
    </source>
</evidence>
<gene>
    <name evidence="6" type="ORF">METZ01_LOCUS226859</name>
</gene>
<evidence type="ECO:0000256" key="1">
    <source>
        <dbReference type="ARBA" id="ARBA00022630"/>
    </source>
</evidence>
<dbReference type="AlphaFoldDB" id="A0A382GGV7"/>
<evidence type="ECO:0000259" key="5">
    <source>
        <dbReference type="Pfam" id="PF00296"/>
    </source>
</evidence>
<protein>
    <recommendedName>
        <fullName evidence="5">Luciferase-like domain-containing protein</fullName>
    </recommendedName>
</protein>
<reference evidence="6" key="1">
    <citation type="submission" date="2018-05" db="EMBL/GenBank/DDBJ databases">
        <authorList>
            <person name="Lanie J.A."/>
            <person name="Ng W.-L."/>
            <person name="Kazmierczak K.M."/>
            <person name="Andrzejewski T.M."/>
            <person name="Davidsen T.M."/>
            <person name="Wayne K.J."/>
            <person name="Tettelin H."/>
            <person name="Glass J.I."/>
            <person name="Rusch D."/>
            <person name="Podicherti R."/>
            <person name="Tsui H.-C.T."/>
            <person name="Winkler M.E."/>
        </authorList>
    </citation>
    <scope>NUCLEOTIDE SEQUENCE</scope>
</reference>
<keyword evidence="1" id="KW-0285">Flavoprotein</keyword>
<name>A0A382GGV7_9ZZZZ</name>
<dbReference type="PANTHER" id="PTHR42847">
    <property type="entry name" value="ALKANESULFONATE MONOOXYGENASE"/>
    <property type="match status" value="1"/>
</dbReference>
<dbReference type="EMBL" id="UINC01055295">
    <property type="protein sequence ID" value="SVB74005.1"/>
    <property type="molecule type" value="Genomic_DNA"/>
</dbReference>
<evidence type="ECO:0000313" key="6">
    <source>
        <dbReference type="EMBL" id="SVB74005.1"/>
    </source>
</evidence>
<dbReference type="Pfam" id="PF00296">
    <property type="entry name" value="Bac_luciferase"/>
    <property type="match status" value="1"/>
</dbReference>